<name>A0A401RJU6_CHIPU</name>
<gene>
    <name evidence="2" type="ORF">chiPu_0021666</name>
</gene>
<dbReference type="AlphaFoldDB" id="A0A401RJU6"/>
<evidence type="ECO:0000313" key="2">
    <source>
        <dbReference type="EMBL" id="GCC18428.1"/>
    </source>
</evidence>
<dbReference type="EMBL" id="BEZZ01004455">
    <property type="protein sequence ID" value="GCC18428.1"/>
    <property type="molecule type" value="Genomic_DNA"/>
</dbReference>
<accession>A0A401RJU6</accession>
<keyword evidence="3" id="KW-1185">Reference proteome</keyword>
<comment type="caution">
    <text evidence="2">The sequence shown here is derived from an EMBL/GenBank/DDBJ whole genome shotgun (WGS) entry which is preliminary data.</text>
</comment>
<evidence type="ECO:0000256" key="1">
    <source>
        <dbReference type="SAM" id="MobiDB-lite"/>
    </source>
</evidence>
<evidence type="ECO:0000313" key="3">
    <source>
        <dbReference type="Proteomes" id="UP000287033"/>
    </source>
</evidence>
<feature type="compositionally biased region" description="Basic and acidic residues" evidence="1">
    <location>
        <begin position="38"/>
        <end position="48"/>
    </location>
</feature>
<proteinExistence type="predicted"/>
<reference evidence="2 3" key="1">
    <citation type="journal article" date="2018" name="Nat. Ecol. Evol.">
        <title>Shark genomes provide insights into elasmobranch evolution and the origin of vertebrates.</title>
        <authorList>
            <person name="Hara Y"/>
            <person name="Yamaguchi K"/>
            <person name="Onimaru K"/>
            <person name="Kadota M"/>
            <person name="Koyanagi M"/>
            <person name="Keeley SD"/>
            <person name="Tatsumi K"/>
            <person name="Tanaka K"/>
            <person name="Motone F"/>
            <person name="Kageyama Y"/>
            <person name="Nozu R"/>
            <person name="Adachi N"/>
            <person name="Nishimura O"/>
            <person name="Nakagawa R"/>
            <person name="Tanegashima C"/>
            <person name="Kiyatake I"/>
            <person name="Matsumoto R"/>
            <person name="Murakumo K"/>
            <person name="Nishida K"/>
            <person name="Terakita A"/>
            <person name="Kuratani S"/>
            <person name="Sato K"/>
            <person name="Hyodo S Kuraku.S."/>
        </authorList>
    </citation>
    <scope>NUCLEOTIDE SEQUENCE [LARGE SCALE GENOMIC DNA]</scope>
</reference>
<feature type="region of interest" description="Disordered" evidence="1">
    <location>
        <begin position="28"/>
        <end position="57"/>
    </location>
</feature>
<protein>
    <submittedName>
        <fullName evidence="2">Uncharacterized protein</fullName>
    </submittedName>
</protein>
<dbReference type="Proteomes" id="UP000287033">
    <property type="component" value="Unassembled WGS sequence"/>
</dbReference>
<sequence length="186" mass="19004">MRGIQTRGKPGEGVDRCLSLRMRGIQTRHPADSLGRGGSEHVTAHAEHSNTPPRGKPGEGRLGACHCACGAFKPAGNPGSGWFAACHCACGAFKHATPRETRGGVARGWSLRMRGIQTPQPAGNLGRGGSLLVNCACGAFKPPQPAGNSGRGWLAACHCACGAFKHATPRETPGGALSGLVTAHAG</sequence>
<organism evidence="2 3">
    <name type="scientific">Chiloscyllium punctatum</name>
    <name type="common">Brownbanded bambooshark</name>
    <name type="synonym">Hemiscyllium punctatum</name>
    <dbReference type="NCBI Taxonomy" id="137246"/>
    <lineage>
        <taxon>Eukaryota</taxon>
        <taxon>Metazoa</taxon>
        <taxon>Chordata</taxon>
        <taxon>Craniata</taxon>
        <taxon>Vertebrata</taxon>
        <taxon>Chondrichthyes</taxon>
        <taxon>Elasmobranchii</taxon>
        <taxon>Galeomorphii</taxon>
        <taxon>Galeoidea</taxon>
        <taxon>Orectolobiformes</taxon>
        <taxon>Hemiscylliidae</taxon>
        <taxon>Chiloscyllium</taxon>
    </lineage>
</organism>